<dbReference type="GO" id="GO:0046872">
    <property type="term" value="F:metal ion binding"/>
    <property type="evidence" value="ECO:0007669"/>
    <property type="project" value="UniProtKB-KW"/>
</dbReference>
<dbReference type="AlphaFoldDB" id="A0A9R1UJ65"/>
<dbReference type="InterPro" id="IPR002227">
    <property type="entry name" value="Tyrosinase_Cu-bd"/>
</dbReference>
<protein>
    <recommendedName>
        <fullName evidence="2">Tyrosinase copper-binding domain-containing protein</fullName>
    </recommendedName>
</protein>
<dbReference type="GO" id="GO:0016491">
    <property type="term" value="F:oxidoreductase activity"/>
    <property type="evidence" value="ECO:0007669"/>
    <property type="project" value="InterPro"/>
</dbReference>
<gene>
    <name evidence="3" type="ORF">LSAT_V11C900497180</name>
</gene>
<dbReference type="InterPro" id="IPR050316">
    <property type="entry name" value="Tyrosinase/Hemocyanin"/>
</dbReference>
<name>A0A9R1UJ65_LACSA</name>
<feature type="domain" description="Tyrosinase copper-binding" evidence="2">
    <location>
        <begin position="43"/>
        <end position="60"/>
    </location>
</feature>
<keyword evidence="1" id="KW-0479">Metal-binding</keyword>
<dbReference type="Proteomes" id="UP000235145">
    <property type="component" value="Unassembled WGS sequence"/>
</dbReference>
<dbReference type="InterPro" id="IPR008922">
    <property type="entry name" value="Di-copper_centre_dom_sf"/>
</dbReference>
<dbReference type="PRINTS" id="PR00092">
    <property type="entry name" value="TYROSINASE"/>
</dbReference>
<proteinExistence type="predicted"/>
<evidence type="ECO:0000313" key="4">
    <source>
        <dbReference type="Proteomes" id="UP000235145"/>
    </source>
</evidence>
<dbReference type="Gene3D" id="1.10.1280.10">
    <property type="entry name" value="Di-copper center containing domain from catechol oxidase"/>
    <property type="match status" value="1"/>
</dbReference>
<comment type="caution">
    <text evidence="3">The sequence shown here is derived from an EMBL/GenBank/DDBJ whole genome shotgun (WGS) entry which is preliminary data.</text>
</comment>
<dbReference type="SUPFAM" id="SSF48056">
    <property type="entry name" value="Di-copper centre-containing domain"/>
    <property type="match status" value="1"/>
</dbReference>
<keyword evidence="4" id="KW-1185">Reference proteome</keyword>
<evidence type="ECO:0000313" key="3">
    <source>
        <dbReference type="EMBL" id="KAJ0188013.1"/>
    </source>
</evidence>
<accession>A0A9R1UJ65</accession>
<reference evidence="3 4" key="1">
    <citation type="journal article" date="2017" name="Nat. Commun.">
        <title>Genome assembly with in vitro proximity ligation data and whole-genome triplication in lettuce.</title>
        <authorList>
            <person name="Reyes-Chin-Wo S."/>
            <person name="Wang Z."/>
            <person name="Yang X."/>
            <person name="Kozik A."/>
            <person name="Arikit S."/>
            <person name="Song C."/>
            <person name="Xia L."/>
            <person name="Froenicke L."/>
            <person name="Lavelle D.O."/>
            <person name="Truco M.J."/>
            <person name="Xia R."/>
            <person name="Zhu S."/>
            <person name="Xu C."/>
            <person name="Xu H."/>
            <person name="Xu X."/>
            <person name="Cox K."/>
            <person name="Korf I."/>
            <person name="Meyers B.C."/>
            <person name="Michelmore R.W."/>
        </authorList>
    </citation>
    <scope>NUCLEOTIDE SEQUENCE [LARGE SCALE GENOMIC DNA]</scope>
    <source>
        <strain evidence="4">cv. Salinas</strain>
        <tissue evidence="3">Seedlings</tissue>
    </source>
</reference>
<dbReference type="EMBL" id="NBSK02000009">
    <property type="protein sequence ID" value="KAJ0188013.1"/>
    <property type="molecule type" value="Genomic_DNA"/>
</dbReference>
<evidence type="ECO:0000256" key="1">
    <source>
        <dbReference type="ARBA" id="ARBA00022723"/>
    </source>
</evidence>
<dbReference type="PANTHER" id="PTHR11474:SF119">
    <property type="entry name" value="CATECHOL OXIDASE"/>
    <property type="match status" value="1"/>
</dbReference>
<dbReference type="Pfam" id="PF00264">
    <property type="entry name" value="Tyrosinase"/>
    <property type="match status" value="1"/>
</dbReference>
<evidence type="ECO:0000259" key="2">
    <source>
        <dbReference type="PROSITE" id="PS00497"/>
    </source>
</evidence>
<dbReference type="PANTHER" id="PTHR11474">
    <property type="entry name" value="TYROSINASE FAMILY MEMBER"/>
    <property type="match status" value="1"/>
</dbReference>
<organism evidence="3 4">
    <name type="scientific">Lactuca sativa</name>
    <name type="common">Garden lettuce</name>
    <dbReference type="NCBI Taxonomy" id="4236"/>
    <lineage>
        <taxon>Eukaryota</taxon>
        <taxon>Viridiplantae</taxon>
        <taxon>Streptophyta</taxon>
        <taxon>Embryophyta</taxon>
        <taxon>Tracheophyta</taxon>
        <taxon>Spermatophyta</taxon>
        <taxon>Magnoliopsida</taxon>
        <taxon>eudicotyledons</taxon>
        <taxon>Gunneridae</taxon>
        <taxon>Pentapetalae</taxon>
        <taxon>asterids</taxon>
        <taxon>campanulids</taxon>
        <taxon>Asterales</taxon>
        <taxon>Asteraceae</taxon>
        <taxon>Cichorioideae</taxon>
        <taxon>Cichorieae</taxon>
        <taxon>Lactucinae</taxon>
        <taxon>Lactuca</taxon>
    </lineage>
</organism>
<sequence>MMKDYPEDHPHSWVQQAKIHCAYCNGGYSQVQSGFPDLEIAVHNSWLFFPFHRWYLYFLEKILGKVLVDPTFALPYWNWDNPAGIAIPDMYEVGLRKNPLFDGLRNVTHLPPTLIDFQHPNNEGKPAAEKIDINLATMYSQMITSATDTTSFMGGELVAGKV</sequence>
<dbReference type="PROSITE" id="PS00497">
    <property type="entry name" value="TYROSINASE_1"/>
    <property type="match status" value="1"/>
</dbReference>